<dbReference type="EC" id="1.8.4.11" evidence="1"/>
<evidence type="ECO:0000256" key="4">
    <source>
        <dbReference type="ARBA" id="ARBA00048782"/>
    </source>
</evidence>
<protein>
    <recommendedName>
        <fullName evidence="1">peptide-methionine (S)-S-oxide reductase</fullName>
        <ecNumber evidence="1">1.8.4.11</ecNumber>
    </recommendedName>
</protein>
<proteinExistence type="predicted"/>
<dbReference type="OrthoDB" id="4174719at2"/>
<dbReference type="InterPro" id="IPR002569">
    <property type="entry name" value="Met_Sox_Rdtase_MsrA_dom"/>
</dbReference>
<evidence type="ECO:0000313" key="6">
    <source>
        <dbReference type="EMBL" id="KGJ02333.1"/>
    </source>
</evidence>
<evidence type="ECO:0000313" key="8">
    <source>
        <dbReference type="Proteomes" id="UP000029846"/>
    </source>
</evidence>
<dbReference type="EMBL" id="JRKN01000040">
    <property type="protein sequence ID" value="KGJ02333.1"/>
    <property type="molecule type" value="Genomic_DNA"/>
</dbReference>
<dbReference type="EMBL" id="FOJO01000035">
    <property type="protein sequence ID" value="SFA61323.1"/>
    <property type="molecule type" value="Genomic_DNA"/>
</dbReference>
<dbReference type="PANTHER" id="PTHR43774:SF1">
    <property type="entry name" value="PEPTIDE METHIONINE SULFOXIDE REDUCTASE MSRA 2"/>
    <property type="match status" value="1"/>
</dbReference>
<sequence length="166" mass="18444">MVQSSGFGGGCHWCTEAVFQSLRGVMDVKQGFIASSPPHDSFSEAVAVTWDPALITFDDLIAVHLATHSSASHHKMRGKYRSAIYVHDAADGEAARRIIDMIAQQTDSDIVTEVLSFEAFKPSDTRFKDYYVRNRNGPFCEAYIEPKLALLRQRFAGLWLDAATDV</sequence>
<comment type="catalytic activity">
    <reaction evidence="4">
        <text>[thioredoxin]-disulfide + L-methionine + H2O = L-methionine (S)-S-oxide + [thioredoxin]-dithiol</text>
        <dbReference type="Rhea" id="RHEA:19993"/>
        <dbReference type="Rhea" id="RHEA-COMP:10698"/>
        <dbReference type="Rhea" id="RHEA-COMP:10700"/>
        <dbReference type="ChEBI" id="CHEBI:15377"/>
        <dbReference type="ChEBI" id="CHEBI:29950"/>
        <dbReference type="ChEBI" id="CHEBI:50058"/>
        <dbReference type="ChEBI" id="CHEBI:57844"/>
        <dbReference type="ChEBI" id="CHEBI:58772"/>
        <dbReference type="EC" id="1.8.4.11"/>
    </reaction>
</comment>
<evidence type="ECO:0000313" key="9">
    <source>
        <dbReference type="Proteomes" id="UP000182312"/>
    </source>
</evidence>
<accession>A0A099EWJ9</accession>
<keyword evidence="2" id="KW-0560">Oxidoreductase</keyword>
<evidence type="ECO:0000313" key="7">
    <source>
        <dbReference type="EMBL" id="SFA61323.1"/>
    </source>
</evidence>
<organism evidence="6 8">
    <name type="scientific">Paracoccus halophilus</name>
    <dbReference type="NCBI Taxonomy" id="376733"/>
    <lineage>
        <taxon>Bacteria</taxon>
        <taxon>Pseudomonadati</taxon>
        <taxon>Pseudomonadota</taxon>
        <taxon>Alphaproteobacteria</taxon>
        <taxon>Rhodobacterales</taxon>
        <taxon>Paracoccaceae</taxon>
        <taxon>Paracoccus</taxon>
    </lineage>
</organism>
<feature type="domain" description="Peptide methionine sulphoxide reductase MsrA" evidence="5">
    <location>
        <begin position="7"/>
        <end position="140"/>
    </location>
</feature>
<dbReference type="AlphaFoldDB" id="A0A099EWJ9"/>
<dbReference type="eggNOG" id="COG0225">
    <property type="taxonomic scope" value="Bacteria"/>
</dbReference>
<reference evidence="6 8" key="2">
    <citation type="submission" date="2014-10" db="EMBL/GenBank/DDBJ databases">
        <title>Paracoccus sanguinis sp. nov., isolated from clinical specimens of New York State patients.</title>
        <authorList>
            <person name="Mingle L.A."/>
            <person name="Cole J.A."/>
            <person name="Lapierre P."/>
            <person name="Musser K.A."/>
        </authorList>
    </citation>
    <scope>NUCLEOTIDE SEQUENCE [LARGE SCALE GENOMIC DNA]</scope>
    <source>
        <strain evidence="6 8">JCM 14014</strain>
    </source>
</reference>
<dbReference type="Proteomes" id="UP000182312">
    <property type="component" value="Unassembled WGS sequence"/>
</dbReference>
<dbReference type="STRING" id="376733.SAMN04487972_13514"/>
<dbReference type="Proteomes" id="UP000029846">
    <property type="component" value="Unassembled WGS sequence"/>
</dbReference>
<name>A0A099EWJ9_9RHOB</name>
<dbReference type="SUPFAM" id="SSF55068">
    <property type="entry name" value="Peptide methionine sulfoxide reductase"/>
    <property type="match status" value="1"/>
</dbReference>
<evidence type="ECO:0000256" key="2">
    <source>
        <dbReference type="ARBA" id="ARBA00023002"/>
    </source>
</evidence>
<gene>
    <name evidence="6" type="ORF">IT41_17770</name>
    <name evidence="7" type="ORF">SAMN04487972_13514</name>
</gene>
<comment type="catalytic activity">
    <reaction evidence="3">
        <text>L-methionyl-[protein] + [thioredoxin]-disulfide + H2O = L-methionyl-(S)-S-oxide-[protein] + [thioredoxin]-dithiol</text>
        <dbReference type="Rhea" id="RHEA:14217"/>
        <dbReference type="Rhea" id="RHEA-COMP:10698"/>
        <dbReference type="Rhea" id="RHEA-COMP:10700"/>
        <dbReference type="Rhea" id="RHEA-COMP:12313"/>
        <dbReference type="Rhea" id="RHEA-COMP:12315"/>
        <dbReference type="ChEBI" id="CHEBI:15377"/>
        <dbReference type="ChEBI" id="CHEBI:16044"/>
        <dbReference type="ChEBI" id="CHEBI:29950"/>
        <dbReference type="ChEBI" id="CHEBI:44120"/>
        <dbReference type="ChEBI" id="CHEBI:50058"/>
        <dbReference type="EC" id="1.8.4.11"/>
    </reaction>
</comment>
<reference evidence="6 8" key="1">
    <citation type="submission" date="2014-09" db="EMBL/GenBank/DDBJ databases">
        <authorList>
            <person name="McGinnis J.M."/>
            <person name="Wolfgang W.J."/>
        </authorList>
    </citation>
    <scope>NUCLEOTIDE SEQUENCE [LARGE SCALE GENOMIC DNA]</scope>
    <source>
        <strain evidence="6 8">JCM 14014</strain>
    </source>
</reference>
<evidence type="ECO:0000256" key="3">
    <source>
        <dbReference type="ARBA" id="ARBA00047806"/>
    </source>
</evidence>
<dbReference type="GO" id="GO:0008113">
    <property type="term" value="F:peptide-methionine (S)-S-oxide reductase activity"/>
    <property type="evidence" value="ECO:0007669"/>
    <property type="project" value="UniProtKB-EC"/>
</dbReference>
<keyword evidence="8" id="KW-1185">Reference proteome</keyword>
<dbReference type="Gene3D" id="3.30.1060.10">
    <property type="entry name" value="Peptide methionine sulphoxide reductase MsrA"/>
    <property type="match status" value="1"/>
</dbReference>
<dbReference type="Pfam" id="PF01625">
    <property type="entry name" value="PMSR"/>
    <property type="match status" value="1"/>
</dbReference>
<dbReference type="PANTHER" id="PTHR43774">
    <property type="entry name" value="PEPTIDE METHIONINE SULFOXIDE REDUCTASE"/>
    <property type="match status" value="1"/>
</dbReference>
<evidence type="ECO:0000256" key="1">
    <source>
        <dbReference type="ARBA" id="ARBA00012502"/>
    </source>
</evidence>
<dbReference type="InterPro" id="IPR036509">
    <property type="entry name" value="Met_Sox_Rdtase_MsrA_sf"/>
</dbReference>
<evidence type="ECO:0000259" key="5">
    <source>
        <dbReference type="Pfam" id="PF01625"/>
    </source>
</evidence>
<reference evidence="7 9" key="3">
    <citation type="submission" date="2016-10" db="EMBL/GenBank/DDBJ databases">
        <authorList>
            <person name="de Groot N.N."/>
        </authorList>
    </citation>
    <scope>NUCLEOTIDE SEQUENCE [LARGE SCALE GENOMIC DNA]</scope>
    <source>
        <strain evidence="7 9">CGMCC 1.6117</strain>
    </source>
</reference>